<dbReference type="Pfam" id="PF13302">
    <property type="entry name" value="Acetyltransf_3"/>
    <property type="match status" value="1"/>
</dbReference>
<dbReference type="OrthoDB" id="9804153at2"/>
<sequence length="166" mass="18423">MSKCIHTDRLVLRPHRAEDCAALVALIGNHKVSRWLPRVPHPYTDVDANTFVSRARNEDEALAITLGDDLIGGCGIDEELGYWLGVPYWGKGYATEVATALVDRYFSKTSNSLASGHRVGNTASRKLLIRLGFKDTTRQWHFSQTEKADVEVQHMTLSAGKWGAQA</sequence>
<protein>
    <submittedName>
        <fullName evidence="2">Acetyltransferase-like protein</fullName>
    </submittedName>
</protein>
<dbReference type="PANTHER" id="PTHR43792:SF1">
    <property type="entry name" value="N-ACETYLTRANSFERASE DOMAIN-CONTAINING PROTEIN"/>
    <property type="match status" value="1"/>
</dbReference>
<dbReference type="SUPFAM" id="SSF55729">
    <property type="entry name" value="Acyl-CoA N-acyltransferases (Nat)"/>
    <property type="match status" value="1"/>
</dbReference>
<accession>F7ZJQ4</accession>
<dbReference type="Gene3D" id="3.40.630.30">
    <property type="match status" value="1"/>
</dbReference>
<dbReference type="InterPro" id="IPR051531">
    <property type="entry name" value="N-acetyltransferase"/>
</dbReference>
<dbReference type="HOGENOM" id="CLU_013985_3_4_5"/>
<dbReference type="EMBL" id="CP002623">
    <property type="protein sequence ID" value="AEI93885.1"/>
    <property type="molecule type" value="Genomic_DNA"/>
</dbReference>
<evidence type="ECO:0000313" key="2">
    <source>
        <dbReference type="EMBL" id="AEI93885.1"/>
    </source>
</evidence>
<dbReference type="AlphaFoldDB" id="F7ZJQ4"/>
<feature type="domain" description="N-acetyltransferase" evidence="1">
    <location>
        <begin position="10"/>
        <end position="156"/>
    </location>
</feature>
<evidence type="ECO:0000259" key="1">
    <source>
        <dbReference type="PROSITE" id="PS51186"/>
    </source>
</evidence>
<organism evidence="2 3">
    <name type="scientific">Roseobacter litoralis (strain ATCC 49566 / DSM 6996 / JCM 21268 / NBRC 15278 / OCh 149)</name>
    <dbReference type="NCBI Taxonomy" id="391595"/>
    <lineage>
        <taxon>Bacteria</taxon>
        <taxon>Pseudomonadati</taxon>
        <taxon>Pseudomonadota</taxon>
        <taxon>Alphaproteobacteria</taxon>
        <taxon>Rhodobacterales</taxon>
        <taxon>Roseobacteraceae</taxon>
        <taxon>Roseobacter</taxon>
    </lineage>
</organism>
<evidence type="ECO:0000313" key="3">
    <source>
        <dbReference type="Proteomes" id="UP000001353"/>
    </source>
</evidence>
<gene>
    <name evidence="2" type="ordered locus">RLO149_c018990</name>
</gene>
<reference evidence="2 3" key="1">
    <citation type="journal article" date="2011" name="BMC Genomics">
        <title>Comparative genome analysis and genome-guided physiological analysis of Roseobacter litoralis.</title>
        <authorList>
            <person name="Kalhoefer D."/>
            <person name="Thole S."/>
            <person name="Voget S."/>
            <person name="Lehmann R."/>
            <person name="Liesegang H."/>
            <person name="Wollher A."/>
            <person name="Daniel R."/>
            <person name="Simon M."/>
            <person name="Brinkhoff T."/>
        </authorList>
    </citation>
    <scope>NUCLEOTIDE SEQUENCE [LARGE SCALE GENOMIC DNA]</scope>
    <source>
        <strain evidence="3">ATCC 49566 / DSM 6996 / JCM 21268 / NBRC 15278 / OCh 149</strain>
    </source>
</reference>
<keyword evidence="3" id="KW-1185">Reference proteome</keyword>
<dbReference type="InterPro" id="IPR016181">
    <property type="entry name" value="Acyl_CoA_acyltransferase"/>
</dbReference>
<dbReference type="STRING" id="391595.RLO149_c018990"/>
<dbReference type="RefSeq" id="WP_013961813.1">
    <property type="nucleotide sequence ID" value="NC_015730.1"/>
</dbReference>
<dbReference type="eggNOG" id="COG1670">
    <property type="taxonomic scope" value="Bacteria"/>
</dbReference>
<dbReference type="KEGG" id="rli:RLO149_c018990"/>
<dbReference type="PANTHER" id="PTHR43792">
    <property type="entry name" value="GNAT FAMILY, PUTATIVE (AFU_ORTHOLOGUE AFUA_3G00765)-RELATED-RELATED"/>
    <property type="match status" value="1"/>
</dbReference>
<dbReference type="GO" id="GO:0016747">
    <property type="term" value="F:acyltransferase activity, transferring groups other than amino-acyl groups"/>
    <property type="evidence" value="ECO:0007669"/>
    <property type="project" value="InterPro"/>
</dbReference>
<dbReference type="InterPro" id="IPR000182">
    <property type="entry name" value="GNAT_dom"/>
</dbReference>
<proteinExistence type="predicted"/>
<dbReference type="PROSITE" id="PS51186">
    <property type="entry name" value="GNAT"/>
    <property type="match status" value="1"/>
</dbReference>
<dbReference type="Proteomes" id="UP000001353">
    <property type="component" value="Chromosome"/>
</dbReference>
<name>F7ZJQ4_ROSLO</name>